<dbReference type="PANTHER" id="PTHR34388">
    <property type="entry name" value="DNA POLYMERASE III SUBUNIT DELTA"/>
    <property type="match status" value="1"/>
</dbReference>
<reference evidence="8 9" key="1">
    <citation type="submission" date="2017-10" db="EMBL/GenBank/DDBJ databases">
        <title>Sedimentibacterium mangrovi gen. nov., sp. nov., a novel member of family Phyllobacteriacea isolated from mangrove sediment.</title>
        <authorList>
            <person name="Liao H."/>
            <person name="Tian Y."/>
        </authorList>
    </citation>
    <scope>NUCLEOTIDE SEQUENCE [LARGE SCALE GENOMIC DNA]</scope>
    <source>
        <strain evidence="8 9">X9-2-2</strain>
    </source>
</reference>
<dbReference type="Proteomes" id="UP000221168">
    <property type="component" value="Unassembled WGS sequence"/>
</dbReference>
<dbReference type="AlphaFoldDB" id="A0A2G1QST6"/>
<dbReference type="Gene3D" id="1.10.8.60">
    <property type="match status" value="1"/>
</dbReference>
<evidence type="ECO:0000256" key="6">
    <source>
        <dbReference type="ARBA" id="ARBA00034754"/>
    </source>
</evidence>
<sequence length="348" mass="37022">MAQKKAHEADAWISRPEPGARIVLIYGTDRGVVSERARKFAAATGIPLDDPFATIRMDADALASEPGNLIDEARMVSMFGGQRLIWVTGGGTQKGLVSAVKVLVEEPPTDCVILIEAGDLKKGATTLRGIVESASSAMALPCYADDARKLDQIINEELAAARMTITLEARELLKSGLGGDRLASRGEIAKLVLYAMGKPQITVEDVAESIGDVAASSADDAVDAAITGRIEDLDIAVQRLLAGGSPPFLLLSAAMRRFAQLQELRLAVETAGKTVQAAVASARPPVFFARRPAMEAALGAWTGSAIGRILDRLQQAILDIRRTPSLEAEMTRQAMLAIAVESIRARRL</sequence>
<dbReference type="SUPFAM" id="SSF48019">
    <property type="entry name" value="post-AAA+ oligomerization domain-like"/>
    <property type="match status" value="1"/>
</dbReference>
<evidence type="ECO:0000256" key="7">
    <source>
        <dbReference type="ARBA" id="ARBA00049244"/>
    </source>
</evidence>
<gene>
    <name evidence="8" type="ORF">CSC94_00965</name>
</gene>
<dbReference type="GO" id="GO:0003677">
    <property type="term" value="F:DNA binding"/>
    <property type="evidence" value="ECO:0007669"/>
    <property type="project" value="InterPro"/>
</dbReference>
<keyword evidence="9" id="KW-1185">Reference proteome</keyword>
<keyword evidence="4" id="KW-0235">DNA replication</keyword>
<dbReference type="GO" id="GO:0003887">
    <property type="term" value="F:DNA-directed DNA polymerase activity"/>
    <property type="evidence" value="ECO:0007669"/>
    <property type="project" value="UniProtKB-KW"/>
</dbReference>
<evidence type="ECO:0000313" key="9">
    <source>
        <dbReference type="Proteomes" id="UP000221168"/>
    </source>
</evidence>
<evidence type="ECO:0000256" key="1">
    <source>
        <dbReference type="ARBA" id="ARBA00012417"/>
    </source>
</evidence>
<protein>
    <recommendedName>
        <fullName evidence="1">DNA-directed DNA polymerase</fullName>
        <ecNumber evidence="1">2.7.7.7</ecNumber>
    </recommendedName>
</protein>
<evidence type="ECO:0000256" key="4">
    <source>
        <dbReference type="ARBA" id="ARBA00022705"/>
    </source>
</evidence>
<accession>A0A2G1QST6</accession>
<dbReference type="GO" id="GO:0009360">
    <property type="term" value="C:DNA polymerase III complex"/>
    <property type="evidence" value="ECO:0007669"/>
    <property type="project" value="TreeGrafter"/>
</dbReference>
<name>A0A2G1QST6_9HYPH</name>
<comment type="catalytic activity">
    <reaction evidence="7">
        <text>DNA(n) + a 2'-deoxyribonucleoside 5'-triphosphate = DNA(n+1) + diphosphate</text>
        <dbReference type="Rhea" id="RHEA:22508"/>
        <dbReference type="Rhea" id="RHEA-COMP:17339"/>
        <dbReference type="Rhea" id="RHEA-COMP:17340"/>
        <dbReference type="ChEBI" id="CHEBI:33019"/>
        <dbReference type="ChEBI" id="CHEBI:61560"/>
        <dbReference type="ChEBI" id="CHEBI:173112"/>
        <dbReference type="EC" id="2.7.7.7"/>
    </reaction>
</comment>
<comment type="similarity">
    <text evidence="6">Belongs to the DNA polymerase HolA subunit family.</text>
</comment>
<dbReference type="InterPro" id="IPR027417">
    <property type="entry name" value="P-loop_NTPase"/>
</dbReference>
<proteinExistence type="inferred from homology"/>
<evidence type="ECO:0000313" key="8">
    <source>
        <dbReference type="EMBL" id="PHP68606.1"/>
    </source>
</evidence>
<dbReference type="InterPro" id="IPR005790">
    <property type="entry name" value="DNA_polIII_delta"/>
</dbReference>
<dbReference type="GO" id="GO:0006261">
    <property type="term" value="P:DNA-templated DNA replication"/>
    <property type="evidence" value="ECO:0007669"/>
    <property type="project" value="TreeGrafter"/>
</dbReference>
<organism evidence="8 9">
    <name type="scientific">Zhengella mangrovi</name>
    <dbReference type="NCBI Taxonomy" id="1982044"/>
    <lineage>
        <taxon>Bacteria</taxon>
        <taxon>Pseudomonadati</taxon>
        <taxon>Pseudomonadota</taxon>
        <taxon>Alphaproteobacteria</taxon>
        <taxon>Hyphomicrobiales</taxon>
        <taxon>Notoacmeibacteraceae</taxon>
        <taxon>Zhengella</taxon>
    </lineage>
</organism>
<dbReference type="NCBIfam" id="TIGR01128">
    <property type="entry name" value="holA"/>
    <property type="match status" value="1"/>
</dbReference>
<dbReference type="Gene3D" id="1.20.272.10">
    <property type="match status" value="1"/>
</dbReference>
<evidence type="ECO:0000256" key="2">
    <source>
        <dbReference type="ARBA" id="ARBA00022679"/>
    </source>
</evidence>
<dbReference type="SUPFAM" id="SSF52540">
    <property type="entry name" value="P-loop containing nucleoside triphosphate hydrolases"/>
    <property type="match status" value="1"/>
</dbReference>
<keyword evidence="3" id="KW-0548">Nucleotidyltransferase</keyword>
<dbReference type="OrthoDB" id="9804983at2"/>
<evidence type="ECO:0000256" key="3">
    <source>
        <dbReference type="ARBA" id="ARBA00022695"/>
    </source>
</evidence>
<comment type="caution">
    <text evidence="8">The sequence shown here is derived from an EMBL/GenBank/DDBJ whole genome shotgun (WGS) entry which is preliminary data.</text>
</comment>
<keyword evidence="2" id="KW-0808">Transferase</keyword>
<keyword evidence="5" id="KW-0239">DNA-directed DNA polymerase</keyword>
<dbReference type="EC" id="2.7.7.7" evidence="1"/>
<dbReference type="Gene3D" id="3.40.50.300">
    <property type="entry name" value="P-loop containing nucleotide triphosphate hydrolases"/>
    <property type="match status" value="1"/>
</dbReference>
<dbReference type="InterPro" id="IPR008921">
    <property type="entry name" value="DNA_pol3_clamp-load_cplx_C"/>
</dbReference>
<dbReference type="RefSeq" id="WP_099302836.1">
    <property type="nucleotide sequence ID" value="NZ_PDVP01000001.1"/>
</dbReference>
<evidence type="ECO:0000256" key="5">
    <source>
        <dbReference type="ARBA" id="ARBA00022932"/>
    </source>
</evidence>
<dbReference type="PANTHER" id="PTHR34388:SF1">
    <property type="entry name" value="DNA POLYMERASE III SUBUNIT DELTA"/>
    <property type="match status" value="1"/>
</dbReference>
<dbReference type="EMBL" id="PDVP01000001">
    <property type="protein sequence ID" value="PHP68606.1"/>
    <property type="molecule type" value="Genomic_DNA"/>
</dbReference>